<reference evidence="2" key="1">
    <citation type="submission" date="2023-06" db="EMBL/GenBank/DDBJ databases">
        <authorList>
            <person name="Zhang S."/>
        </authorList>
    </citation>
    <scope>NUCLEOTIDE SEQUENCE</scope>
    <source>
        <strain evidence="2">SG2303</strain>
    </source>
</reference>
<keyword evidence="1" id="KW-1133">Transmembrane helix</keyword>
<dbReference type="Pfam" id="PF04657">
    <property type="entry name" value="DMT_YdcZ"/>
    <property type="match status" value="1"/>
</dbReference>
<dbReference type="Proteomes" id="UP001168540">
    <property type="component" value="Unassembled WGS sequence"/>
</dbReference>
<organism evidence="2 3">
    <name type="scientific">Crenobacter oryzisoli</name>
    <dbReference type="NCBI Taxonomy" id="3056844"/>
    <lineage>
        <taxon>Bacteria</taxon>
        <taxon>Pseudomonadati</taxon>
        <taxon>Pseudomonadota</taxon>
        <taxon>Betaproteobacteria</taxon>
        <taxon>Neisseriales</taxon>
        <taxon>Neisseriaceae</taxon>
        <taxon>Crenobacter</taxon>
    </lineage>
</organism>
<evidence type="ECO:0000256" key="1">
    <source>
        <dbReference type="SAM" id="Phobius"/>
    </source>
</evidence>
<protein>
    <submittedName>
        <fullName evidence="2">DMT family transporter</fullName>
    </submittedName>
</protein>
<feature type="transmembrane region" description="Helical" evidence="1">
    <location>
        <begin position="126"/>
        <end position="145"/>
    </location>
</feature>
<feature type="transmembrane region" description="Helical" evidence="1">
    <location>
        <begin position="95"/>
        <end position="114"/>
    </location>
</feature>
<sequence length="149" mass="15183">MNSYLTIALLAAAGVALVVQNLLMVRITESVSTVVITLLINSSMGLVLLLTVLLLRNGLSGVTEAVGALRPWSILPGVLGSFFVFAGIIGYQKVGAAATIAVLVASQLIAGLLVDACKADAAYARTSALSFLGAGLLVVGAFLIARGRV</sequence>
<feature type="transmembrane region" description="Helical" evidence="1">
    <location>
        <begin position="67"/>
        <end position="89"/>
    </location>
</feature>
<dbReference type="RefSeq" id="WP_289829112.1">
    <property type="nucleotide sequence ID" value="NZ_JAUEDK010000008.1"/>
</dbReference>
<comment type="caution">
    <text evidence="2">The sequence shown here is derived from an EMBL/GenBank/DDBJ whole genome shotgun (WGS) entry which is preliminary data.</text>
</comment>
<dbReference type="InterPro" id="IPR006750">
    <property type="entry name" value="YdcZ"/>
</dbReference>
<keyword evidence="1" id="KW-0472">Membrane</keyword>
<keyword evidence="3" id="KW-1185">Reference proteome</keyword>
<dbReference type="PANTHER" id="PTHR34821">
    <property type="entry name" value="INNER MEMBRANE PROTEIN YDCZ"/>
    <property type="match status" value="1"/>
</dbReference>
<keyword evidence="1" id="KW-0812">Transmembrane</keyword>
<accession>A0ABT7XL77</accession>
<evidence type="ECO:0000313" key="3">
    <source>
        <dbReference type="Proteomes" id="UP001168540"/>
    </source>
</evidence>
<evidence type="ECO:0000313" key="2">
    <source>
        <dbReference type="EMBL" id="MDN0074541.1"/>
    </source>
</evidence>
<proteinExistence type="predicted"/>
<name>A0ABT7XL77_9NEIS</name>
<dbReference type="PANTHER" id="PTHR34821:SF2">
    <property type="entry name" value="INNER MEMBRANE PROTEIN YDCZ"/>
    <property type="match status" value="1"/>
</dbReference>
<feature type="transmembrane region" description="Helical" evidence="1">
    <location>
        <begin position="34"/>
        <end position="55"/>
    </location>
</feature>
<gene>
    <name evidence="2" type="ORF">QU481_06475</name>
</gene>
<dbReference type="EMBL" id="JAUEDK010000008">
    <property type="protein sequence ID" value="MDN0074541.1"/>
    <property type="molecule type" value="Genomic_DNA"/>
</dbReference>